<dbReference type="Proteomes" id="UP000589036">
    <property type="component" value="Unassembled WGS sequence"/>
</dbReference>
<protein>
    <submittedName>
        <fullName evidence="3">2-polyprenyl-6-methoxyphenol hydroxylase-like FAD-dependent oxidoreductase</fullName>
    </submittedName>
</protein>
<gene>
    <name evidence="3" type="ORF">HDA32_004898</name>
</gene>
<dbReference type="Pfam" id="PF01494">
    <property type="entry name" value="FAD_binding_3"/>
    <property type="match status" value="1"/>
</dbReference>
<dbReference type="AlphaFoldDB" id="A0A852U0P5"/>
<dbReference type="SUPFAM" id="SSF51905">
    <property type="entry name" value="FAD/NAD(P)-binding domain"/>
    <property type="match status" value="1"/>
</dbReference>
<dbReference type="EMBL" id="JACCCC010000001">
    <property type="protein sequence ID" value="NYE49778.1"/>
    <property type="molecule type" value="Genomic_DNA"/>
</dbReference>
<dbReference type="InterPro" id="IPR002938">
    <property type="entry name" value="FAD-bd"/>
</dbReference>
<reference evidence="3 4" key="1">
    <citation type="submission" date="2020-07" db="EMBL/GenBank/DDBJ databases">
        <title>Sequencing the genomes of 1000 actinobacteria strains.</title>
        <authorList>
            <person name="Klenk H.-P."/>
        </authorList>
    </citation>
    <scope>NUCLEOTIDE SEQUENCE [LARGE SCALE GENOMIC DNA]</scope>
    <source>
        <strain evidence="3 4">CXB654</strain>
    </source>
</reference>
<comment type="caution">
    <text evidence="3">The sequence shown here is derived from an EMBL/GenBank/DDBJ whole genome shotgun (WGS) entry which is preliminary data.</text>
</comment>
<sequence length="424" mass="46151">MTRTETTTCAISGGGPAGIMLGLLLARAGVEVVVLEKHGDFLRDFRGDTVHPSTLQILDELGLIDELERIPHRNIDRLAIGAGEQAIVNADLAHLPGRYRHIAMIPQWDFLTLLTDHADHYPNFTLRMNAEALGPIEQDGAVRGIRYRDADGEHELRAVLTVAADGRHSTLREAAGMVPADLGAPMDALWLRVSRADEDPEGLNGRIGTGAMAAAIDRGSYWQIAYLIPKGGIDEVRAAGLERFRQNLRDVLPFLGERVSEVDDWEKVAFLKIGLNRLTSWHRPGLLAIGDAAHTMTPVGGVGINLAVQDAVATANLLADPLYRAQADPGRFTKTLNPRLPARVQRRRWIPTVGTQAVQRIVQKQVISRALGSDPSLPPLISMVAGTPAWSHVIARIMMHGILPEHVRTPERPARSAEPTAPVG</sequence>
<dbReference type="PRINTS" id="PR00420">
    <property type="entry name" value="RNGMNOXGNASE"/>
</dbReference>
<name>A0A852U0P5_9ACTN</name>
<evidence type="ECO:0000313" key="3">
    <source>
        <dbReference type="EMBL" id="NYE49778.1"/>
    </source>
</evidence>
<evidence type="ECO:0000259" key="2">
    <source>
        <dbReference type="Pfam" id="PF01494"/>
    </source>
</evidence>
<evidence type="ECO:0000313" key="4">
    <source>
        <dbReference type="Proteomes" id="UP000589036"/>
    </source>
</evidence>
<dbReference type="InterPro" id="IPR050631">
    <property type="entry name" value="PheA/TfdB_FAD_monoxygenase"/>
</dbReference>
<feature type="domain" description="FAD-binding" evidence="2">
    <location>
        <begin position="7"/>
        <end position="328"/>
    </location>
</feature>
<dbReference type="PANTHER" id="PTHR43476:SF5">
    <property type="entry name" value="FAD-DEPENDENT MONOOXYGENASE"/>
    <property type="match status" value="1"/>
</dbReference>
<evidence type="ECO:0000256" key="1">
    <source>
        <dbReference type="ARBA" id="ARBA00023002"/>
    </source>
</evidence>
<dbReference type="NCBIfam" id="NF004834">
    <property type="entry name" value="PRK06185.1-3"/>
    <property type="match status" value="1"/>
</dbReference>
<keyword evidence="4" id="KW-1185">Reference proteome</keyword>
<proteinExistence type="predicted"/>
<dbReference type="Gene3D" id="3.50.50.60">
    <property type="entry name" value="FAD/NAD(P)-binding domain"/>
    <property type="match status" value="2"/>
</dbReference>
<dbReference type="InterPro" id="IPR036188">
    <property type="entry name" value="FAD/NAD-bd_sf"/>
</dbReference>
<organism evidence="3 4">
    <name type="scientific">Spinactinospora alkalitolerans</name>
    <dbReference type="NCBI Taxonomy" id="687207"/>
    <lineage>
        <taxon>Bacteria</taxon>
        <taxon>Bacillati</taxon>
        <taxon>Actinomycetota</taxon>
        <taxon>Actinomycetes</taxon>
        <taxon>Streptosporangiales</taxon>
        <taxon>Nocardiopsidaceae</taxon>
        <taxon>Spinactinospora</taxon>
    </lineage>
</organism>
<dbReference type="RefSeq" id="WP_179645382.1">
    <property type="nucleotide sequence ID" value="NZ_BAAAYY010000034.1"/>
</dbReference>
<accession>A0A852U0P5</accession>
<keyword evidence="1" id="KW-0560">Oxidoreductase</keyword>
<dbReference type="GO" id="GO:0071949">
    <property type="term" value="F:FAD binding"/>
    <property type="evidence" value="ECO:0007669"/>
    <property type="project" value="InterPro"/>
</dbReference>
<dbReference type="PANTHER" id="PTHR43476">
    <property type="entry name" value="3-(3-HYDROXY-PHENYL)PROPIONATE/3-HYDROXYCINNAMIC ACID HYDROXYLASE"/>
    <property type="match status" value="1"/>
</dbReference>
<dbReference type="GO" id="GO:0016491">
    <property type="term" value="F:oxidoreductase activity"/>
    <property type="evidence" value="ECO:0007669"/>
    <property type="project" value="UniProtKB-KW"/>
</dbReference>
<dbReference type="NCBIfam" id="NF004833">
    <property type="entry name" value="PRK06185.1-1"/>
    <property type="match status" value="1"/>
</dbReference>